<dbReference type="Gene3D" id="3.40.50.720">
    <property type="entry name" value="NAD(P)-binding Rossmann-like Domain"/>
    <property type="match status" value="1"/>
</dbReference>
<dbReference type="GO" id="GO:0004022">
    <property type="term" value="F:alcohol dehydrogenase (NAD+) activity"/>
    <property type="evidence" value="ECO:0007669"/>
    <property type="project" value="TreeGrafter"/>
</dbReference>
<dbReference type="InterPro" id="IPR020843">
    <property type="entry name" value="ER"/>
</dbReference>
<name>A0A4V2XQZ1_9ACTN</name>
<evidence type="ECO:0000256" key="4">
    <source>
        <dbReference type="ARBA" id="ARBA00022833"/>
    </source>
</evidence>
<evidence type="ECO:0000256" key="2">
    <source>
        <dbReference type="ARBA" id="ARBA00008072"/>
    </source>
</evidence>
<evidence type="ECO:0000313" key="10">
    <source>
        <dbReference type="Proteomes" id="UP000295075"/>
    </source>
</evidence>
<dbReference type="GO" id="GO:0008106">
    <property type="term" value="F:alcohol dehydrogenase (NADP+) activity"/>
    <property type="evidence" value="ECO:0007669"/>
    <property type="project" value="UniProtKB-EC"/>
</dbReference>
<evidence type="ECO:0000256" key="3">
    <source>
        <dbReference type="ARBA" id="ARBA00022723"/>
    </source>
</evidence>
<dbReference type="InterPro" id="IPR011032">
    <property type="entry name" value="GroES-like_sf"/>
</dbReference>
<comment type="catalytic activity">
    <reaction evidence="6">
        <text>a primary alcohol + NADP(+) = an aldehyde + NADPH + H(+)</text>
        <dbReference type="Rhea" id="RHEA:15937"/>
        <dbReference type="ChEBI" id="CHEBI:15378"/>
        <dbReference type="ChEBI" id="CHEBI:15734"/>
        <dbReference type="ChEBI" id="CHEBI:17478"/>
        <dbReference type="ChEBI" id="CHEBI:57783"/>
        <dbReference type="ChEBI" id="CHEBI:58349"/>
        <dbReference type="EC" id="1.1.1.2"/>
    </reaction>
</comment>
<dbReference type="SMART" id="SM00829">
    <property type="entry name" value="PKS_ER"/>
    <property type="match status" value="1"/>
</dbReference>
<dbReference type="PROSITE" id="PS00059">
    <property type="entry name" value="ADH_ZINC"/>
    <property type="match status" value="1"/>
</dbReference>
<keyword evidence="4 7" id="KW-0862">Zinc</keyword>
<dbReference type="RefSeq" id="WP_132408456.1">
    <property type="nucleotide sequence ID" value="NZ_SMKA01000086.1"/>
</dbReference>
<dbReference type="Pfam" id="PF00107">
    <property type="entry name" value="ADH_zinc_N"/>
    <property type="match status" value="1"/>
</dbReference>
<comment type="cofactor">
    <cofactor evidence="1 7">
        <name>Zn(2+)</name>
        <dbReference type="ChEBI" id="CHEBI:29105"/>
    </cofactor>
</comment>
<dbReference type="InterPro" id="IPR013149">
    <property type="entry name" value="ADH-like_C"/>
</dbReference>
<comment type="caution">
    <text evidence="9">The sequence shown here is derived from an EMBL/GenBank/DDBJ whole genome shotgun (WGS) entry which is preliminary data.</text>
</comment>
<evidence type="ECO:0000256" key="1">
    <source>
        <dbReference type="ARBA" id="ARBA00001947"/>
    </source>
</evidence>
<reference evidence="9 10" key="1">
    <citation type="submission" date="2019-03" db="EMBL/GenBank/DDBJ databases">
        <title>Draft genome sequences of novel Actinobacteria.</title>
        <authorList>
            <person name="Sahin N."/>
            <person name="Ay H."/>
            <person name="Saygin H."/>
        </authorList>
    </citation>
    <scope>NUCLEOTIDE SEQUENCE [LARGE SCALE GENOMIC DNA]</scope>
    <source>
        <strain evidence="9 10">JCM 30547</strain>
    </source>
</reference>
<dbReference type="FunFam" id="3.40.50.720:FF:000022">
    <property type="entry name" value="Cinnamyl alcohol dehydrogenase"/>
    <property type="match status" value="1"/>
</dbReference>
<gene>
    <name evidence="9" type="ORF">E1261_19675</name>
</gene>
<dbReference type="PANTHER" id="PTHR42940">
    <property type="entry name" value="ALCOHOL DEHYDROGENASE 1-RELATED"/>
    <property type="match status" value="1"/>
</dbReference>
<dbReference type="Gene3D" id="3.90.180.10">
    <property type="entry name" value="Medium-chain alcohol dehydrogenases, catalytic domain"/>
    <property type="match status" value="1"/>
</dbReference>
<dbReference type="SUPFAM" id="SSF51735">
    <property type="entry name" value="NAD(P)-binding Rossmann-fold domains"/>
    <property type="match status" value="1"/>
</dbReference>
<organism evidence="9 10">
    <name type="scientific">Kribbella albertanoniae</name>
    <dbReference type="NCBI Taxonomy" id="1266829"/>
    <lineage>
        <taxon>Bacteria</taxon>
        <taxon>Bacillati</taxon>
        <taxon>Actinomycetota</taxon>
        <taxon>Actinomycetes</taxon>
        <taxon>Propionibacteriales</taxon>
        <taxon>Kribbellaceae</taxon>
        <taxon>Kribbella</taxon>
    </lineage>
</organism>
<evidence type="ECO:0000313" key="9">
    <source>
        <dbReference type="EMBL" id="TDC27945.1"/>
    </source>
</evidence>
<feature type="domain" description="Enoyl reductase (ER)" evidence="8">
    <location>
        <begin position="12"/>
        <end position="335"/>
    </location>
</feature>
<accession>A0A4V2XQZ1</accession>
<dbReference type="Proteomes" id="UP000295075">
    <property type="component" value="Unassembled WGS sequence"/>
</dbReference>
<protein>
    <submittedName>
        <fullName evidence="9">Alcohol dehydrogenase</fullName>
    </submittedName>
</protein>
<keyword evidence="3 7" id="KW-0479">Metal-binding</keyword>
<dbReference type="AlphaFoldDB" id="A0A4V2XQZ1"/>
<sequence>MTTYRAIEALDGAFTQVERELSAPGAGQVRIRVEACGVCHSDVLGVHNLSSSRPAGTPIVPGHEVVGWIDAVGAGVETWTVGQRVGVGFLGGHCGVCANCRAGDFVFCTNQPVTGDTIDGGYAEYLTAPASGLVAVPDEWDAAEAAPLLCAGITVFNGLRKGAAGPGGLVAVQGIGGLGHLAIQYAAKLGLHVVAIARGVDKRELALKLGATDYIDSSAVDPGKALQELGGAQVIIATAASGASMSPLVEGLGLRGKLIVVGAAADPIEVTTGALIFGGRSIEGSLTGTPSENEENLAFALAHDVRPMVERVPLEQAAAAYARMMSGAARFRMVLTTGAAR</sequence>
<dbReference type="GO" id="GO:0005737">
    <property type="term" value="C:cytoplasm"/>
    <property type="evidence" value="ECO:0007669"/>
    <property type="project" value="TreeGrafter"/>
</dbReference>
<dbReference type="SUPFAM" id="SSF50129">
    <property type="entry name" value="GroES-like"/>
    <property type="match status" value="1"/>
</dbReference>
<evidence type="ECO:0000256" key="5">
    <source>
        <dbReference type="ARBA" id="ARBA00023002"/>
    </source>
</evidence>
<keyword evidence="10" id="KW-1185">Reference proteome</keyword>
<dbReference type="InterPro" id="IPR013154">
    <property type="entry name" value="ADH-like_N"/>
</dbReference>
<evidence type="ECO:0000259" key="8">
    <source>
        <dbReference type="SMART" id="SM00829"/>
    </source>
</evidence>
<dbReference type="EMBL" id="SMKA01000086">
    <property type="protein sequence ID" value="TDC27945.1"/>
    <property type="molecule type" value="Genomic_DNA"/>
</dbReference>
<dbReference type="GO" id="GO:0008270">
    <property type="term" value="F:zinc ion binding"/>
    <property type="evidence" value="ECO:0007669"/>
    <property type="project" value="InterPro"/>
</dbReference>
<dbReference type="CDD" id="cd08296">
    <property type="entry name" value="CAD_like"/>
    <property type="match status" value="1"/>
</dbReference>
<dbReference type="OrthoDB" id="3567264at2"/>
<dbReference type="InterPro" id="IPR002328">
    <property type="entry name" value="ADH_Zn_CS"/>
</dbReference>
<keyword evidence="5" id="KW-0560">Oxidoreductase</keyword>
<proteinExistence type="inferred from homology"/>
<evidence type="ECO:0000256" key="7">
    <source>
        <dbReference type="RuleBase" id="RU361277"/>
    </source>
</evidence>
<dbReference type="InterPro" id="IPR036291">
    <property type="entry name" value="NAD(P)-bd_dom_sf"/>
</dbReference>
<evidence type="ECO:0000256" key="6">
    <source>
        <dbReference type="ARBA" id="ARBA00048262"/>
    </source>
</evidence>
<dbReference type="Pfam" id="PF08240">
    <property type="entry name" value="ADH_N"/>
    <property type="match status" value="1"/>
</dbReference>
<comment type="similarity">
    <text evidence="2 7">Belongs to the zinc-containing alcohol dehydrogenase family.</text>
</comment>
<dbReference type="PANTHER" id="PTHR42940:SF7">
    <property type="entry name" value="ALCOHOL DEHYDROGENASE-LIKE N-TERMINAL DOMAIN-CONTAINING PROTEIN"/>
    <property type="match status" value="1"/>
</dbReference>